<dbReference type="PANTHER" id="PTHR33525:SF3">
    <property type="entry name" value="RIBONUCLEASE Y"/>
    <property type="match status" value="1"/>
</dbReference>
<dbReference type="PROSITE" id="PS51833">
    <property type="entry name" value="HDOD"/>
    <property type="match status" value="1"/>
</dbReference>
<dbReference type="SMART" id="SM00471">
    <property type="entry name" value="HDc"/>
    <property type="match status" value="1"/>
</dbReference>
<dbReference type="InterPro" id="IPR006675">
    <property type="entry name" value="HDIG_dom"/>
</dbReference>
<accession>A0A3B1AZ36</accession>
<dbReference type="CDD" id="cd00077">
    <property type="entry name" value="HDc"/>
    <property type="match status" value="1"/>
</dbReference>
<evidence type="ECO:0000313" key="2">
    <source>
        <dbReference type="EMBL" id="VAW98096.1"/>
    </source>
</evidence>
<name>A0A3B1AZ36_9ZZZZ</name>
<feature type="domain" description="HDOD" evidence="1">
    <location>
        <begin position="26"/>
        <end position="220"/>
    </location>
</feature>
<dbReference type="InterPro" id="IPR003607">
    <property type="entry name" value="HD/PDEase_dom"/>
</dbReference>
<dbReference type="SUPFAM" id="SSF109604">
    <property type="entry name" value="HD-domain/PDEase-like"/>
    <property type="match status" value="1"/>
</dbReference>
<dbReference type="PANTHER" id="PTHR33525">
    <property type="match status" value="1"/>
</dbReference>
<evidence type="ECO:0000259" key="1">
    <source>
        <dbReference type="PROSITE" id="PS51833"/>
    </source>
</evidence>
<dbReference type="InterPro" id="IPR013976">
    <property type="entry name" value="HDOD"/>
</dbReference>
<dbReference type="Gene3D" id="1.10.3210.10">
    <property type="entry name" value="Hypothetical protein af1432"/>
    <property type="match status" value="1"/>
</dbReference>
<dbReference type="Pfam" id="PF08668">
    <property type="entry name" value="HDOD"/>
    <property type="match status" value="1"/>
</dbReference>
<dbReference type="NCBIfam" id="TIGR00277">
    <property type="entry name" value="HDIG"/>
    <property type="match status" value="1"/>
</dbReference>
<reference evidence="2" key="1">
    <citation type="submission" date="2018-06" db="EMBL/GenBank/DDBJ databases">
        <authorList>
            <person name="Zhirakovskaya E."/>
        </authorList>
    </citation>
    <scope>NUCLEOTIDE SEQUENCE</scope>
</reference>
<dbReference type="InterPro" id="IPR052340">
    <property type="entry name" value="RNase_Y/CdgJ"/>
</dbReference>
<gene>
    <name evidence="2" type="ORF">MNBD_GAMMA22-1170</name>
</gene>
<dbReference type="AlphaFoldDB" id="A0A3B1AZ36"/>
<dbReference type="EMBL" id="UOFS01000036">
    <property type="protein sequence ID" value="VAW98096.1"/>
    <property type="molecule type" value="Genomic_DNA"/>
</dbReference>
<proteinExistence type="predicted"/>
<sequence length="294" mass="32328">MIVNELIFKTMTNLTLQNLDKHISHLPSLSSIITRLLGLLQRDDVSMALLTAEIAGDQALVARILRIANSPFYGLSSHIGSLQQAGTLLGLHTMHGIITAAGIIGHFPPQQDSGFDRCSFWLHAIGTGITAQVLARRSGLDSEQSFTAGLLHDIGKVVLAAYFEQDFVRVLEYRDQHDCLIREAEQQVLGFDHTQIGAKVARHWKLPNLLIAAIRYHHEIPGKMTPLAELVHVADIVCRGMEIGHGGDDLIPVLHADALPRLGLDWSDLRATLPEIEQLNTRAGVFLDGINECE</sequence>
<organism evidence="2">
    <name type="scientific">hydrothermal vent metagenome</name>
    <dbReference type="NCBI Taxonomy" id="652676"/>
    <lineage>
        <taxon>unclassified sequences</taxon>
        <taxon>metagenomes</taxon>
        <taxon>ecological metagenomes</taxon>
    </lineage>
</organism>
<protein>
    <recommendedName>
        <fullName evidence="1">HDOD domain-containing protein</fullName>
    </recommendedName>
</protein>